<name>A0A8T0VGI5_PANVG</name>
<keyword evidence="2" id="KW-1185">Reference proteome</keyword>
<comment type="caution">
    <text evidence="1">The sequence shown here is derived from an EMBL/GenBank/DDBJ whole genome shotgun (WGS) entry which is preliminary data.</text>
</comment>
<proteinExistence type="predicted"/>
<accession>A0A8T0VGI5</accession>
<sequence length="66" mass="7566">MVFTLVEPCTPLSIATLEDVRTELCMDVMCHDAVKRVIALKEDWIMQACTPSLCSLKWCFIRALYI</sequence>
<dbReference type="Proteomes" id="UP000823388">
    <property type="component" value="Chromosome 2N"/>
</dbReference>
<gene>
    <name evidence="1" type="ORF">PVAP13_2NG229800</name>
</gene>
<protein>
    <submittedName>
        <fullName evidence="1">Uncharacterized protein</fullName>
    </submittedName>
</protein>
<reference evidence="1" key="1">
    <citation type="submission" date="2020-05" db="EMBL/GenBank/DDBJ databases">
        <title>WGS assembly of Panicum virgatum.</title>
        <authorList>
            <person name="Lovell J.T."/>
            <person name="Jenkins J."/>
            <person name="Shu S."/>
            <person name="Juenger T.E."/>
            <person name="Schmutz J."/>
        </authorList>
    </citation>
    <scope>NUCLEOTIDE SEQUENCE</scope>
    <source>
        <strain evidence="1">AP13</strain>
    </source>
</reference>
<dbReference type="EMBL" id="CM029040">
    <property type="protein sequence ID" value="KAG2633888.1"/>
    <property type="molecule type" value="Genomic_DNA"/>
</dbReference>
<dbReference type="AlphaFoldDB" id="A0A8T0VGI5"/>
<evidence type="ECO:0000313" key="2">
    <source>
        <dbReference type="Proteomes" id="UP000823388"/>
    </source>
</evidence>
<organism evidence="1 2">
    <name type="scientific">Panicum virgatum</name>
    <name type="common">Blackwell switchgrass</name>
    <dbReference type="NCBI Taxonomy" id="38727"/>
    <lineage>
        <taxon>Eukaryota</taxon>
        <taxon>Viridiplantae</taxon>
        <taxon>Streptophyta</taxon>
        <taxon>Embryophyta</taxon>
        <taxon>Tracheophyta</taxon>
        <taxon>Spermatophyta</taxon>
        <taxon>Magnoliopsida</taxon>
        <taxon>Liliopsida</taxon>
        <taxon>Poales</taxon>
        <taxon>Poaceae</taxon>
        <taxon>PACMAD clade</taxon>
        <taxon>Panicoideae</taxon>
        <taxon>Panicodae</taxon>
        <taxon>Paniceae</taxon>
        <taxon>Panicinae</taxon>
        <taxon>Panicum</taxon>
        <taxon>Panicum sect. Hiantes</taxon>
    </lineage>
</organism>
<evidence type="ECO:0000313" key="1">
    <source>
        <dbReference type="EMBL" id="KAG2633888.1"/>
    </source>
</evidence>